<dbReference type="AlphaFoldDB" id="A0A804I8C5"/>
<sequence length="62" mass="7387">MLLPSLLDIIHYWKQSYKQLHRERGREGGKFLCIHHEAKQMCILKLPTDHISKSKKLNYLTP</sequence>
<keyword evidence="3" id="KW-1185">Reference proteome</keyword>
<name>A0A804I8C5_MUSAM</name>
<accession>A0A804I8C5</accession>
<organism evidence="2 3">
    <name type="scientific">Musa acuminata subsp. malaccensis</name>
    <name type="common">Wild banana</name>
    <name type="synonym">Musa malaccensis</name>
    <dbReference type="NCBI Taxonomy" id="214687"/>
    <lineage>
        <taxon>Eukaryota</taxon>
        <taxon>Viridiplantae</taxon>
        <taxon>Streptophyta</taxon>
        <taxon>Embryophyta</taxon>
        <taxon>Tracheophyta</taxon>
        <taxon>Spermatophyta</taxon>
        <taxon>Magnoliopsida</taxon>
        <taxon>Liliopsida</taxon>
        <taxon>Zingiberales</taxon>
        <taxon>Musaceae</taxon>
        <taxon>Musa</taxon>
    </lineage>
</organism>
<evidence type="ECO:0000313" key="2">
    <source>
        <dbReference type="EnsemblPlants" id="Ma03_p04400.1"/>
    </source>
</evidence>
<dbReference type="InParanoid" id="A0A804I8C5"/>
<proteinExistence type="predicted"/>
<evidence type="ECO:0000313" key="1">
    <source>
        <dbReference type="EMBL" id="CAG1849140.1"/>
    </source>
</evidence>
<reference evidence="2" key="2">
    <citation type="submission" date="2021-05" db="UniProtKB">
        <authorList>
            <consortium name="EnsemblPlants"/>
        </authorList>
    </citation>
    <scope>IDENTIFICATION</scope>
    <source>
        <strain evidence="2">subsp. malaccensis</strain>
    </source>
</reference>
<dbReference type="Gramene" id="Ma03_t04400.1">
    <property type="protein sequence ID" value="Ma03_p04400.1"/>
    <property type="gene ID" value="Ma03_g04400"/>
</dbReference>
<dbReference type="EMBL" id="HG996468">
    <property type="protein sequence ID" value="CAG1849140.1"/>
    <property type="molecule type" value="Genomic_DNA"/>
</dbReference>
<evidence type="ECO:0000313" key="3">
    <source>
        <dbReference type="Proteomes" id="UP000012960"/>
    </source>
</evidence>
<protein>
    <submittedName>
        <fullName evidence="1">(wild Malaysian banana) hypothetical protein</fullName>
    </submittedName>
</protein>
<dbReference type="Proteomes" id="UP000012960">
    <property type="component" value="Unplaced"/>
</dbReference>
<dbReference type="EnsemblPlants" id="Ma03_t04400.1">
    <property type="protein sequence ID" value="Ma03_p04400.1"/>
    <property type="gene ID" value="Ma03_g04400"/>
</dbReference>
<gene>
    <name evidence="1" type="ORF">GSMUA_207260.1</name>
</gene>
<reference evidence="1" key="1">
    <citation type="submission" date="2021-03" db="EMBL/GenBank/DDBJ databases">
        <authorList>
            <consortium name="Genoscope - CEA"/>
            <person name="William W."/>
        </authorList>
    </citation>
    <scope>NUCLEOTIDE SEQUENCE</scope>
    <source>
        <strain evidence="1">Doubled-haploid Pahang</strain>
    </source>
</reference>